<dbReference type="InterPro" id="IPR045863">
    <property type="entry name" value="CorA_TM1_TM2"/>
</dbReference>
<evidence type="ECO:0000256" key="4">
    <source>
        <dbReference type="ARBA" id="ARBA00022475"/>
    </source>
</evidence>
<keyword evidence="6 11" id="KW-0812">Transmembrane</keyword>
<dbReference type="EMBL" id="JEMU01000002">
    <property type="protein sequence ID" value="KAJ04401.1"/>
    <property type="molecule type" value="Genomic_DNA"/>
</dbReference>
<dbReference type="InterPro" id="IPR002523">
    <property type="entry name" value="MgTranspt_CorA/ZnTranspt_ZntB"/>
</dbReference>
<protein>
    <submittedName>
        <fullName evidence="12">Magnesium transporter</fullName>
    </submittedName>
</protein>
<dbReference type="AlphaFoldDB" id="A0A061SRS1"/>
<accession>A0A061SRS1</accession>
<dbReference type="Pfam" id="PF01544">
    <property type="entry name" value="CorA"/>
    <property type="match status" value="1"/>
</dbReference>
<organism evidence="12 13">
    <name type="scientific">Sulfitobacter mediterraneus</name>
    <dbReference type="NCBI Taxonomy" id="83219"/>
    <lineage>
        <taxon>Bacteria</taxon>
        <taxon>Pseudomonadati</taxon>
        <taxon>Pseudomonadota</taxon>
        <taxon>Alphaproteobacteria</taxon>
        <taxon>Rhodobacterales</taxon>
        <taxon>Roseobacteraceae</taxon>
        <taxon>Sulfitobacter</taxon>
    </lineage>
</organism>
<dbReference type="RefSeq" id="WP_037905467.1">
    <property type="nucleotide sequence ID" value="NZ_JEMU01000002.1"/>
</dbReference>
<dbReference type="InterPro" id="IPR045861">
    <property type="entry name" value="CorA_cytoplasmic_dom"/>
</dbReference>
<keyword evidence="13" id="KW-1185">Reference proteome</keyword>
<evidence type="ECO:0000256" key="11">
    <source>
        <dbReference type="SAM" id="Phobius"/>
    </source>
</evidence>
<dbReference type="PANTHER" id="PTHR46494">
    <property type="entry name" value="CORA FAMILY METAL ION TRANSPORTER (EUROFUNG)"/>
    <property type="match status" value="1"/>
</dbReference>
<proteinExistence type="inferred from homology"/>
<keyword evidence="5" id="KW-0997">Cell inner membrane</keyword>
<dbReference type="eggNOG" id="COG0598">
    <property type="taxonomic scope" value="Bacteria"/>
</dbReference>
<keyword evidence="7" id="KW-0862">Zinc</keyword>
<evidence type="ECO:0000256" key="3">
    <source>
        <dbReference type="ARBA" id="ARBA00022448"/>
    </source>
</evidence>
<evidence type="ECO:0000256" key="1">
    <source>
        <dbReference type="ARBA" id="ARBA00004651"/>
    </source>
</evidence>
<keyword evidence="3" id="KW-0813">Transport</keyword>
<evidence type="ECO:0000256" key="2">
    <source>
        <dbReference type="ARBA" id="ARBA00009765"/>
    </source>
</evidence>
<dbReference type="GO" id="GO:0015095">
    <property type="term" value="F:magnesium ion transmembrane transporter activity"/>
    <property type="evidence" value="ECO:0007669"/>
    <property type="project" value="TreeGrafter"/>
</dbReference>
<evidence type="ECO:0000256" key="9">
    <source>
        <dbReference type="ARBA" id="ARBA00023065"/>
    </source>
</evidence>
<dbReference type="SUPFAM" id="SSF143865">
    <property type="entry name" value="CorA soluble domain-like"/>
    <property type="match status" value="1"/>
</dbReference>
<evidence type="ECO:0000256" key="6">
    <source>
        <dbReference type="ARBA" id="ARBA00022692"/>
    </source>
</evidence>
<evidence type="ECO:0000313" key="12">
    <source>
        <dbReference type="EMBL" id="KAJ04401.1"/>
    </source>
</evidence>
<evidence type="ECO:0000256" key="10">
    <source>
        <dbReference type="ARBA" id="ARBA00023136"/>
    </source>
</evidence>
<keyword evidence="8 11" id="KW-1133">Transmembrane helix</keyword>
<feature type="transmembrane region" description="Helical" evidence="11">
    <location>
        <begin position="289"/>
        <end position="307"/>
    </location>
</feature>
<evidence type="ECO:0000256" key="5">
    <source>
        <dbReference type="ARBA" id="ARBA00022519"/>
    </source>
</evidence>
<feature type="transmembrane region" description="Helical" evidence="11">
    <location>
        <begin position="256"/>
        <end position="277"/>
    </location>
</feature>
<evidence type="ECO:0000256" key="7">
    <source>
        <dbReference type="ARBA" id="ARBA00022833"/>
    </source>
</evidence>
<sequence length="313" mass="34748">MAICVFDIFPDGTTKPVDDTALTGAGTYRWWHFDLNDPALSEWLPEHLPAIPAGALIQPETRPRCDAYENGLMLNLRGINLNAGQPADQMVSVRMWVDDDVVITVRMRKVFALEDIRQGIEAGAAPATPAAFVEALVSRLTARVQEEVMEIAKLAEFYEADLDDDTTPPPKDLPATRRRVIRLRRYLEPQRTALNKLAAVDLPLMPEPDGLRLRELANRTTLAVEELDALRDRLLTVQDDHDLFVARTQARHGYRLSVAAGVFLPLGFLTGLFGVNIGGMPGLDNPMAFAWLCLSMAALAVVMLLVLKLSRWL</sequence>
<dbReference type="GO" id="GO:0000287">
    <property type="term" value="F:magnesium ion binding"/>
    <property type="evidence" value="ECO:0007669"/>
    <property type="project" value="TreeGrafter"/>
</dbReference>
<dbReference type="GO" id="GO:0015087">
    <property type="term" value="F:cobalt ion transmembrane transporter activity"/>
    <property type="evidence" value="ECO:0007669"/>
    <property type="project" value="TreeGrafter"/>
</dbReference>
<dbReference type="STRING" id="83219.PM02_02850"/>
<dbReference type="GO" id="GO:0005886">
    <property type="term" value="C:plasma membrane"/>
    <property type="evidence" value="ECO:0007669"/>
    <property type="project" value="UniProtKB-SubCell"/>
</dbReference>
<evidence type="ECO:0000256" key="8">
    <source>
        <dbReference type="ARBA" id="ARBA00022989"/>
    </source>
</evidence>
<dbReference type="Gene3D" id="3.30.460.20">
    <property type="entry name" value="CorA soluble domain-like"/>
    <property type="match status" value="1"/>
</dbReference>
<name>A0A061SRS1_9RHOB</name>
<reference evidence="12 13" key="1">
    <citation type="journal article" date="2014" name="Genome Announc.">
        <title>Draft Genome Sequences of Two Isolates of the Roseobacter Group, Sulfitobacter sp. Strains 3SOLIMAR09 and 1FIGIMAR09, from Harbors of Mallorca Island (Mediterranean Sea).</title>
        <authorList>
            <person name="Mas-Llado M."/>
            <person name="Pina-Villalonga J.M."/>
            <person name="Brunet-Galmes I."/>
            <person name="Nogales B."/>
            <person name="Bosch R."/>
        </authorList>
    </citation>
    <scope>NUCLEOTIDE SEQUENCE [LARGE SCALE GENOMIC DNA]</scope>
    <source>
        <strain evidence="12 13">1FIGIMAR09</strain>
    </source>
</reference>
<comment type="similarity">
    <text evidence="2">Belongs to the CorA metal ion transporter (MIT) (TC 1.A.35) family.</text>
</comment>
<evidence type="ECO:0000313" key="13">
    <source>
        <dbReference type="Proteomes" id="UP000027337"/>
    </source>
</evidence>
<dbReference type="Gene3D" id="1.20.58.340">
    <property type="entry name" value="Magnesium transport protein CorA, transmembrane region"/>
    <property type="match status" value="2"/>
</dbReference>
<dbReference type="Proteomes" id="UP000027337">
    <property type="component" value="Unassembled WGS sequence"/>
</dbReference>
<dbReference type="PANTHER" id="PTHR46494:SF3">
    <property type="entry name" value="ZINC TRANSPORT PROTEIN ZNTB"/>
    <property type="match status" value="1"/>
</dbReference>
<dbReference type="SUPFAM" id="SSF144083">
    <property type="entry name" value="Magnesium transport protein CorA, transmembrane region"/>
    <property type="match status" value="1"/>
</dbReference>
<dbReference type="GO" id="GO:0050897">
    <property type="term" value="F:cobalt ion binding"/>
    <property type="evidence" value="ECO:0007669"/>
    <property type="project" value="TreeGrafter"/>
</dbReference>
<keyword evidence="10 11" id="KW-0472">Membrane</keyword>
<comment type="caution">
    <text evidence="12">The sequence shown here is derived from an EMBL/GenBank/DDBJ whole genome shotgun (WGS) entry which is preliminary data.</text>
</comment>
<comment type="subcellular location">
    <subcellularLocation>
        <location evidence="1">Cell membrane</location>
        <topology evidence="1">Multi-pass membrane protein</topology>
    </subcellularLocation>
</comment>
<keyword evidence="9" id="KW-0406">Ion transport</keyword>
<gene>
    <name evidence="12" type="ORF">PM02_02850</name>
</gene>
<keyword evidence="4" id="KW-1003">Cell membrane</keyword>